<proteinExistence type="predicted"/>
<sequence>MSNWSLPSEITLFKRKLLRRLKWINMVRPNVAVRKIVLDHEGLPRRGRMPTEREDFLPIETTVEELEEVIRTPDIEESLMLKDDHGVNILPLLTLQSMLRDRPPVTHDIWEDALQRLDKLLAGGRQGGADWCRKHRVFEIFCVVMIARQKCKDDLTVLNNITSYASVRLNQFNLFNTLKSVVGIGETGLHDGNLHTHTISATEISALEEHLSLWTTSEVIISPVAISYIRNVLGWQQNYRLLSMLDEVI</sequence>
<name>A0A8H3K9C9_GIBZA</name>
<dbReference type="EMBL" id="CAJPIJ010000143">
    <property type="protein sequence ID" value="CAG1988052.1"/>
    <property type="molecule type" value="Genomic_DNA"/>
</dbReference>
<gene>
    <name evidence="1" type="ORF">MDCFG202_LOCUS300961</name>
</gene>
<dbReference type="AlphaFoldDB" id="A0A8H3K9C9"/>
<reference evidence="1" key="1">
    <citation type="submission" date="2021-03" db="EMBL/GenBank/DDBJ databases">
        <authorList>
            <person name="Alouane T."/>
            <person name="Langin T."/>
            <person name="Bonhomme L."/>
        </authorList>
    </citation>
    <scope>NUCLEOTIDE SEQUENCE</scope>
    <source>
        <strain evidence="1">MDC_Fg202</strain>
    </source>
</reference>
<evidence type="ECO:0000313" key="1">
    <source>
        <dbReference type="EMBL" id="CAG1988052.1"/>
    </source>
</evidence>
<organism evidence="1 2">
    <name type="scientific">Gibberella zeae</name>
    <name type="common">Wheat head blight fungus</name>
    <name type="synonym">Fusarium graminearum</name>
    <dbReference type="NCBI Taxonomy" id="5518"/>
    <lineage>
        <taxon>Eukaryota</taxon>
        <taxon>Fungi</taxon>
        <taxon>Dikarya</taxon>
        <taxon>Ascomycota</taxon>
        <taxon>Pezizomycotina</taxon>
        <taxon>Sordariomycetes</taxon>
        <taxon>Hypocreomycetidae</taxon>
        <taxon>Hypocreales</taxon>
        <taxon>Nectriaceae</taxon>
        <taxon>Fusarium</taxon>
    </lineage>
</organism>
<comment type="caution">
    <text evidence="1">The sequence shown here is derived from an EMBL/GenBank/DDBJ whole genome shotgun (WGS) entry which is preliminary data.</text>
</comment>
<protein>
    <submittedName>
        <fullName evidence="1">Uncharacterized protein</fullName>
    </submittedName>
</protein>
<evidence type="ECO:0000313" key="2">
    <source>
        <dbReference type="Proteomes" id="UP000746612"/>
    </source>
</evidence>
<accession>A0A8H3K9C9</accession>
<dbReference type="Proteomes" id="UP000746612">
    <property type="component" value="Unassembled WGS sequence"/>
</dbReference>